<organism evidence="18">
    <name type="scientific">marine metagenome</name>
    <dbReference type="NCBI Taxonomy" id="408172"/>
    <lineage>
        <taxon>unclassified sequences</taxon>
        <taxon>metagenomes</taxon>
        <taxon>ecological metagenomes</taxon>
    </lineage>
</organism>
<dbReference type="GO" id="GO:0005525">
    <property type="term" value="F:GTP binding"/>
    <property type="evidence" value="ECO:0007669"/>
    <property type="project" value="UniProtKB-KW"/>
</dbReference>
<dbReference type="GO" id="GO:0043752">
    <property type="term" value="F:adenosylcobinamide kinase activity"/>
    <property type="evidence" value="ECO:0007669"/>
    <property type="project" value="UniProtKB-EC"/>
</dbReference>
<keyword evidence="10" id="KW-0169">Cobalamin biosynthesis</keyword>
<comment type="pathway">
    <text evidence="6">Cofactor biosynthesis; adenosylcobalamin biosynthesis; adenosylcobalamin from cob(II)yrinate a,c-diamide: step 5/7.</text>
</comment>
<evidence type="ECO:0000256" key="14">
    <source>
        <dbReference type="ARBA" id="ARBA00022840"/>
    </source>
</evidence>
<evidence type="ECO:0000256" key="5">
    <source>
        <dbReference type="ARBA" id="ARBA00004692"/>
    </source>
</evidence>
<evidence type="ECO:0000256" key="16">
    <source>
        <dbReference type="ARBA" id="ARBA00029570"/>
    </source>
</evidence>
<sequence>MRMLKMALDQEPVYLATTELLDPEMEKRIEEHRQHRGEKFWTVEEPLNLTEALAETEAPVLIECMTMWLNNALHHQLPESKIFAEIESLLLLENDIVFVLNEVGLGIIPDNPLSRKFADLSGRIAQMLAEACDEVNWCVAGILVKIK</sequence>
<evidence type="ECO:0000256" key="4">
    <source>
        <dbReference type="ARBA" id="ARBA00003889"/>
    </source>
</evidence>
<comment type="catalytic activity">
    <reaction evidence="2">
        <text>adenosylcob(III)inamide phosphate + GTP + H(+) = adenosylcob(III)inamide-GDP + diphosphate</text>
        <dbReference type="Rhea" id="RHEA:22712"/>
        <dbReference type="ChEBI" id="CHEBI:15378"/>
        <dbReference type="ChEBI" id="CHEBI:33019"/>
        <dbReference type="ChEBI" id="CHEBI:37565"/>
        <dbReference type="ChEBI" id="CHEBI:58502"/>
        <dbReference type="ChEBI" id="CHEBI:60487"/>
        <dbReference type="EC" id="2.7.7.62"/>
    </reaction>
</comment>
<evidence type="ECO:0000256" key="13">
    <source>
        <dbReference type="ARBA" id="ARBA00022777"/>
    </source>
</evidence>
<dbReference type="Pfam" id="PF02283">
    <property type="entry name" value="CobU"/>
    <property type="match status" value="1"/>
</dbReference>
<dbReference type="AlphaFoldDB" id="A0A381P343"/>
<dbReference type="GO" id="GO:0008820">
    <property type="term" value="F:cobinamide phosphate guanylyltransferase activity"/>
    <property type="evidence" value="ECO:0007669"/>
    <property type="project" value="UniProtKB-EC"/>
</dbReference>
<comment type="similarity">
    <text evidence="7">Belongs to the CobU/CobP family.</text>
</comment>
<evidence type="ECO:0000256" key="7">
    <source>
        <dbReference type="ARBA" id="ARBA00007490"/>
    </source>
</evidence>
<proteinExistence type="inferred from homology"/>
<dbReference type="PANTHER" id="PTHR34848">
    <property type="match status" value="1"/>
</dbReference>
<comment type="function">
    <text evidence="4">Catalyzes ATP-dependent phosphorylation of adenosylcobinamide and addition of GMP to adenosylcobinamide phosphate.</text>
</comment>
<evidence type="ECO:0000256" key="6">
    <source>
        <dbReference type="ARBA" id="ARBA00005159"/>
    </source>
</evidence>
<dbReference type="CDD" id="cd00544">
    <property type="entry name" value="CobU"/>
    <property type="match status" value="1"/>
</dbReference>
<comment type="catalytic activity">
    <reaction evidence="1">
        <text>adenosylcob(III)inamide + ATP = adenosylcob(III)inamide phosphate + ADP + H(+)</text>
        <dbReference type="Rhea" id="RHEA:15769"/>
        <dbReference type="ChEBI" id="CHEBI:2480"/>
        <dbReference type="ChEBI" id="CHEBI:15378"/>
        <dbReference type="ChEBI" id="CHEBI:30616"/>
        <dbReference type="ChEBI" id="CHEBI:58502"/>
        <dbReference type="ChEBI" id="CHEBI:456216"/>
        <dbReference type="EC" id="2.7.1.156"/>
    </reaction>
</comment>
<dbReference type="InterPro" id="IPR027417">
    <property type="entry name" value="P-loop_NTPase"/>
</dbReference>
<dbReference type="GO" id="GO:0005524">
    <property type="term" value="F:ATP binding"/>
    <property type="evidence" value="ECO:0007669"/>
    <property type="project" value="UniProtKB-KW"/>
</dbReference>
<dbReference type="EC" id="2.7.7.62" evidence="9"/>
<evidence type="ECO:0000256" key="1">
    <source>
        <dbReference type="ARBA" id="ARBA00000312"/>
    </source>
</evidence>
<reference evidence="18" key="1">
    <citation type="submission" date="2018-05" db="EMBL/GenBank/DDBJ databases">
        <authorList>
            <person name="Lanie J.A."/>
            <person name="Ng W.-L."/>
            <person name="Kazmierczak K.M."/>
            <person name="Andrzejewski T.M."/>
            <person name="Davidsen T.M."/>
            <person name="Wayne K.J."/>
            <person name="Tettelin H."/>
            <person name="Glass J.I."/>
            <person name="Rusch D."/>
            <person name="Podicherti R."/>
            <person name="Tsui H.-C.T."/>
            <person name="Winkler M.E."/>
        </authorList>
    </citation>
    <scope>NUCLEOTIDE SEQUENCE</scope>
</reference>
<evidence type="ECO:0000256" key="2">
    <source>
        <dbReference type="ARBA" id="ARBA00000711"/>
    </source>
</evidence>
<evidence type="ECO:0000256" key="8">
    <source>
        <dbReference type="ARBA" id="ARBA00012016"/>
    </source>
</evidence>
<evidence type="ECO:0000256" key="12">
    <source>
        <dbReference type="ARBA" id="ARBA00022741"/>
    </source>
</evidence>
<evidence type="ECO:0000256" key="10">
    <source>
        <dbReference type="ARBA" id="ARBA00022573"/>
    </source>
</evidence>
<comment type="catalytic activity">
    <reaction evidence="3">
        <text>adenosylcob(III)inamide + GTP = adenosylcob(III)inamide phosphate + GDP + H(+)</text>
        <dbReference type="Rhea" id="RHEA:15765"/>
        <dbReference type="ChEBI" id="CHEBI:2480"/>
        <dbReference type="ChEBI" id="CHEBI:15378"/>
        <dbReference type="ChEBI" id="CHEBI:37565"/>
        <dbReference type="ChEBI" id="CHEBI:58189"/>
        <dbReference type="ChEBI" id="CHEBI:58502"/>
        <dbReference type="EC" id="2.7.1.156"/>
    </reaction>
</comment>
<keyword evidence="14" id="KW-0067">ATP-binding</keyword>
<evidence type="ECO:0000256" key="15">
    <source>
        <dbReference type="ARBA" id="ARBA00023134"/>
    </source>
</evidence>
<evidence type="ECO:0000256" key="9">
    <source>
        <dbReference type="ARBA" id="ARBA00012523"/>
    </source>
</evidence>
<dbReference type="SUPFAM" id="SSF52540">
    <property type="entry name" value="P-loop containing nucleoside triphosphate hydrolases"/>
    <property type="match status" value="1"/>
</dbReference>
<dbReference type="PANTHER" id="PTHR34848:SF1">
    <property type="entry name" value="BIFUNCTIONAL ADENOSYLCOBALAMIN BIOSYNTHESIS PROTEIN COBU"/>
    <property type="match status" value="1"/>
</dbReference>
<evidence type="ECO:0000256" key="11">
    <source>
        <dbReference type="ARBA" id="ARBA00022679"/>
    </source>
</evidence>
<gene>
    <name evidence="18" type="ORF">METZ01_LOCUS14134</name>
</gene>
<accession>A0A381P343</accession>
<name>A0A381P343_9ZZZZ</name>
<keyword evidence="11" id="KW-0808">Transferase</keyword>
<dbReference type="PIRSF" id="PIRSF006135">
    <property type="entry name" value="CobU"/>
    <property type="match status" value="1"/>
</dbReference>
<dbReference type="Gene3D" id="3.40.50.300">
    <property type="entry name" value="P-loop containing nucleotide triphosphate hydrolases"/>
    <property type="match status" value="1"/>
</dbReference>
<evidence type="ECO:0000313" key="18">
    <source>
        <dbReference type="EMBL" id="SUZ61280.1"/>
    </source>
</evidence>
<evidence type="ECO:0000256" key="3">
    <source>
        <dbReference type="ARBA" id="ARBA00001522"/>
    </source>
</evidence>
<evidence type="ECO:0000256" key="17">
    <source>
        <dbReference type="ARBA" id="ARBA00030571"/>
    </source>
</evidence>
<dbReference type="GO" id="GO:0009236">
    <property type="term" value="P:cobalamin biosynthetic process"/>
    <property type="evidence" value="ECO:0007669"/>
    <property type="project" value="UniProtKB-KW"/>
</dbReference>
<comment type="pathway">
    <text evidence="5">Cofactor biosynthesis; adenosylcobalamin biosynthesis; adenosylcobalamin from cob(II)yrinate a,c-diamide: step 6/7.</text>
</comment>
<protein>
    <recommendedName>
        <fullName evidence="16">Adenosylcobinamide kinase</fullName>
        <ecNumber evidence="8">2.7.1.156</ecNumber>
        <ecNumber evidence="9">2.7.7.62</ecNumber>
    </recommendedName>
    <alternativeName>
        <fullName evidence="17">Adenosylcobinamide-phosphate guanylyltransferase</fullName>
    </alternativeName>
</protein>
<dbReference type="EMBL" id="UINC01000792">
    <property type="protein sequence ID" value="SUZ61280.1"/>
    <property type="molecule type" value="Genomic_DNA"/>
</dbReference>
<dbReference type="EC" id="2.7.1.156" evidence="8"/>
<dbReference type="InterPro" id="IPR003203">
    <property type="entry name" value="CobU/CobP"/>
</dbReference>
<keyword evidence="13" id="KW-0418">Kinase</keyword>
<keyword evidence="15" id="KW-0342">GTP-binding</keyword>
<keyword evidence="12" id="KW-0547">Nucleotide-binding</keyword>